<proteinExistence type="predicted"/>
<dbReference type="EMBL" id="VCHE01000012">
    <property type="protein sequence ID" value="KAB2578438.1"/>
    <property type="molecule type" value="Genomic_DNA"/>
</dbReference>
<gene>
    <name evidence="1" type="ORF">DBV05_g3017</name>
</gene>
<protein>
    <recommendedName>
        <fullName evidence="3">Heterokaryon incompatibility domain-containing protein</fullName>
    </recommendedName>
</protein>
<dbReference type="PANTHER" id="PTHR39596">
    <property type="match status" value="1"/>
</dbReference>
<dbReference type="OrthoDB" id="2426273at2759"/>
<accession>A0A5N5DKK1</accession>
<sequence length="759" mass="84338">MDHLPKIEGPTRSPLLRVPHLALQEYDRGDFYRYPSRRYFDPDITETDTAGWTDEKGYDLHQRTGIFQEWLFFGVINEAFAAVGVPVLQADFVDGPHVTTKNLVDYFRNFAEGLLKLPKEAQKSAVQRIERCLTIAIRYACFRPPGAMAVSLAACPDRWPIALSITSLVESMMILPFVPWSEGFLKAISDQRLSHASGLVTRRPPGRMEEILVNEMINVGWCRNQIAAFPSMDASTAYYFTRLPPVRKRDHSRCTARLCLCDQLQGDYKPQHTPQCTGDSCTFLGVTLDELDHIIQNNRLPIIKLEEQPGGEVSLKLVPREPSERYLALSHVWSHGLGNPKSNALPKCQVFRLLSLLRQFDTEWQMAGLWMDTICVPVSGPSRTLSIRRMGTTYRDASAVLVLDEDLQRVGSSGGGVPVVVDPVERAVRLGSSTWQRRLWTLQEASLNEPELVIFQFGDGPLALDRLVQDCLTCEPACLVSTLPTKAHDPLLHLGIPAHFRAYARDGPAGFADFEGESPFSAIFLILLETLARRTTSRAADEPVCVATIVDADPGFLLDESDAERRMEVFLKHLPRVPQDLLFLGGPKFADTPGMGWAPTSFLGKAGFAFVRYKWSTLTPEGLPVEADGVVLVVKGGSTTAADVGVSLRDTAVALKVEGHRPWRSYRLRNCTVVDEQDEEPIDLLAVQCPALIFREDVAAEKADFMACLVDIVDGGVNAEDPIVARFCALVSLNRDEEIGTENLHHGICFGRERAWIVG</sequence>
<evidence type="ECO:0000313" key="2">
    <source>
        <dbReference type="Proteomes" id="UP000325902"/>
    </source>
</evidence>
<keyword evidence="2" id="KW-1185">Reference proteome</keyword>
<dbReference type="Proteomes" id="UP000325902">
    <property type="component" value="Unassembled WGS sequence"/>
</dbReference>
<evidence type="ECO:0008006" key="3">
    <source>
        <dbReference type="Google" id="ProtNLM"/>
    </source>
</evidence>
<dbReference type="AlphaFoldDB" id="A0A5N5DKK1"/>
<reference evidence="1 2" key="1">
    <citation type="journal article" date="2019" name="Sci. Rep.">
        <title>A multi-omics analysis of the grapevine pathogen Lasiodiplodia theobromae reveals that temperature affects the expression of virulence- and pathogenicity-related genes.</title>
        <authorList>
            <person name="Felix C."/>
            <person name="Meneses R."/>
            <person name="Goncalves M.F.M."/>
            <person name="Tilleman L."/>
            <person name="Duarte A.S."/>
            <person name="Jorrin-Novo J.V."/>
            <person name="Van de Peer Y."/>
            <person name="Deforce D."/>
            <person name="Van Nieuwerburgh F."/>
            <person name="Esteves A.C."/>
            <person name="Alves A."/>
        </authorList>
    </citation>
    <scope>NUCLEOTIDE SEQUENCE [LARGE SCALE GENOMIC DNA]</scope>
    <source>
        <strain evidence="1 2">LA-SOL3</strain>
    </source>
</reference>
<name>A0A5N5DKK1_9PEZI</name>
<organism evidence="1 2">
    <name type="scientific">Lasiodiplodia theobromae</name>
    <dbReference type="NCBI Taxonomy" id="45133"/>
    <lineage>
        <taxon>Eukaryota</taxon>
        <taxon>Fungi</taxon>
        <taxon>Dikarya</taxon>
        <taxon>Ascomycota</taxon>
        <taxon>Pezizomycotina</taxon>
        <taxon>Dothideomycetes</taxon>
        <taxon>Dothideomycetes incertae sedis</taxon>
        <taxon>Botryosphaeriales</taxon>
        <taxon>Botryosphaeriaceae</taxon>
        <taxon>Lasiodiplodia</taxon>
    </lineage>
</organism>
<evidence type="ECO:0000313" key="1">
    <source>
        <dbReference type="EMBL" id="KAB2578438.1"/>
    </source>
</evidence>
<dbReference type="PANTHER" id="PTHR39596:SF2">
    <property type="entry name" value="HET DOMAIN PROTEIN (AFU_ORTHOLOGUE AFUA_1G17550)-RELATED"/>
    <property type="match status" value="1"/>
</dbReference>
<comment type="caution">
    <text evidence="1">The sequence shown here is derived from an EMBL/GenBank/DDBJ whole genome shotgun (WGS) entry which is preliminary data.</text>
</comment>